<name>A0A7S1DB11_CYCTE</name>
<dbReference type="PANTHER" id="PTHR10887:SF495">
    <property type="entry name" value="HELICASE SENATAXIN ISOFORM X1-RELATED"/>
    <property type="match status" value="1"/>
</dbReference>
<dbReference type="GO" id="GO:0005524">
    <property type="term" value="F:ATP binding"/>
    <property type="evidence" value="ECO:0007669"/>
    <property type="project" value="UniProtKB-KW"/>
</dbReference>
<dbReference type="PANTHER" id="PTHR10887">
    <property type="entry name" value="DNA2/NAM7 HELICASE FAMILY"/>
    <property type="match status" value="1"/>
</dbReference>
<keyword evidence="2" id="KW-0378">Hydrolase</keyword>
<evidence type="ECO:0000313" key="7">
    <source>
        <dbReference type="EMBL" id="CAD8942521.1"/>
    </source>
</evidence>
<evidence type="ECO:0000256" key="2">
    <source>
        <dbReference type="ARBA" id="ARBA00022801"/>
    </source>
</evidence>
<dbReference type="InterPro" id="IPR027417">
    <property type="entry name" value="P-loop_NTPase"/>
</dbReference>
<evidence type="ECO:0000256" key="3">
    <source>
        <dbReference type="ARBA" id="ARBA00022806"/>
    </source>
</evidence>
<dbReference type="GO" id="GO:0005694">
    <property type="term" value="C:chromosome"/>
    <property type="evidence" value="ECO:0007669"/>
    <property type="project" value="UniProtKB-ARBA"/>
</dbReference>
<evidence type="ECO:0000256" key="1">
    <source>
        <dbReference type="ARBA" id="ARBA00022741"/>
    </source>
</evidence>
<evidence type="ECO:0000259" key="6">
    <source>
        <dbReference type="Pfam" id="PF13087"/>
    </source>
</evidence>
<dbReference type="InterPro" id="IPR041679">
    <property type="entry name" value="DNA2/NAM7-like_C"/>
</dbReference>
<keyword evidence="3" id="KW-0347">Helicase</keyword>
<feature type="region of interest" description="Disordered" evidence="5">
    <location>
        <begin position="204"/>
        <end position="243"/>
    </location>
</feature>
<keyword evidence="1" id="KW-0547">Nucleotide-binding</keyword>
<dbReference type="FunFam" id="3.40.50.300:FF:000326">
    <property type="entry name" value="P-loop containing nucleoside triphosphate hydrolase"/>
    <property type="match status" value="1"/>
</dbReference>
<proteinExistence type="predicted"/>
<evidence type="ECO:0000256" key="5">
    <source>
        <dbReference type="SAM" id="MobiDB-lite"/>
    </source>
</evidence>
<dbReference type="GO" id="GO:0016787">
    <property type="term" value="F:hydrolase activity"/>
    <property type="evidence" value="ECO:0007669"/>
    <property type="project" value="UniProtKB-KW"/>
</dbReference>
<dbReference type="CDD" id="cd18808">
    <property type="entry name" value="SF1_C_Upf1"/>
    <property type="match status" value="1"/>
</dbReference>
<dbReference type="Gene3D" id="3.40.50.300">
    <property type="entry name" value="P-loop containing nucleotide triphosphate hydrolases"/>
    <property type="match status" value="1"/>
</dbReference>
<dbReference type="GO" id="GO:0004386">
    <property type="term" value="F:helicase activity"/>
    <property type="evidence" value="ECO:0007669"/>
    <property type="project" value="UniProtKB-KW"/>
</dbReference>
<dbReference type="AlphaFoldDB" id="A0A7S1DB11"/>
<organism evidence="7">
    <name type="scientific">Cyclophora tenuis</name>
    <name type="common">Marine diatom</name>
    <dbReference type="NCBI Taxonomy" id="216820"/>
    <lineage>
        <taxon>Eukaryota</taxon>
        <taxon>Sar</taxon>
        <taxon>Stramenopiles</taxon>
        <taxon>Ochrophyta</taxon>
        <taxon>Bacillariophyta</taxon>
        <taxon>Fragilariophyceae</taxon>
        <taxon>Fragilariophycidae</taxon>
        <taxon>Cyclophorales</taxon>
        <taxon>Cyclophoraceae</taxon>
        <taxon>Cyclophora</taxon>
    </lineage>
</organism>
<dbReference type="EMBL" id="HBFW01021110">
    <property type="protein sequence ID" value="CAD8942521.1"/>
    <property type="molecule type" value="Transcribed_RNA"/>
</dbReference>
<feature type="compositionally biased region" description="Basic residues" evidence="5">
    <location>
        <begin position="206"/>
        <end position="229"/>
    </location>
</feature>
<reference evidence="7" key="1">
    <citation type="submission" date="2021-01" db="EMBL/GenBank/DDBJ databases">
        <authorList>
            <person name="Corre E."/>
            <person name="Pelletier E."/>
            <person name="Niang G."/>
            <person name="Scheremetjew M."/>
            <person name="Finn R."/>
            <person name="Kale V."/>
            <person name="Holt S."/>
            <person name="Cochrane G."/>
            <person name="Meng A."/>
            <person name="Brown T."/>
            <person name="Cohen L."/>
        </authorList>
    </citation>
    <scope>NUCLEOTIDE SEQUENCE</scope>
    <source>
        <strain evidence="7">ECT3854</strain>
    </source>
</reference>
<accession>A0A7S1DB11</accession>
<keyword evidence="4" id="KW-0067">ATP-binding</keyword>
<gene>
    <name evidence="7" type="ORF">CTEN0397_LOCUS13587</name>
</gene>
<sequence length="243" mass="27328">MRPEISAFPSLHFYGGKIANGENVFQQSYTSSVVQQNRLRAYTFMQVRGTENRHPSGSFQNVAEAHAVVNFLCRMKHDALRLGITRNWASVEKLRVITFYQAQVGLLKTLLAKRGLKEVVVTTVDSSQGCEAEIVVISFVRGSSDHVGFLADDRRLNVALTRAQYQLILVGDAVGMTKLKNSLTMKALVADAQQRCCIYSDETQKRKSQYKQGHKRQQRGKGLNPRKKQKLESTGIKRKPGTR</sequence>
<dbReference type="Pfam" id="PF13087">
    <property type="entry name" value="AAA_12"/>
    <property type="match status" value="1"/>
</dbReference>
<feature type="domain" description="DNA2/NAM7 helicase-like C-terminal" evidence="6">
    <location>
        <begin position="1"/>
        <end position="173"/>
    </location>
</feature>
<dbReference type="InterPro" id="IPR045055">
    <property type="entry name" value="DNA2/NAM7-like"/>
</dbReference>
<dbReference type="InterPro" id="IPR047187">
    <property type="entry name" value="SF1_C_Upf1"/>
</dbReference>
<dbReference type="SUPFAM" id="SSF52540">
    <property type="entry name" value="P-loop containing nucleoside triphosphate hydrolases"/>
    <property type="match status" value="1"/>
</dbReference>
<evidence type="ECO:0000256" key="4">
    <source>
        <dbReference type="ARBA" id="ARBA00022840"/>
    </source>
</evidence>
<protein>
    <recommendedName>
        <fullName evidence="6">DNA2/NAM7 helicase-like C-terminal domain-containing protein</fullName>
    </recommendedName>
</protein>